<feature type="compositionally biased region" description="Low complexity" evidence="2">
    <location>
        <begin position="27"/>
        <end position="44"/>
    </location>
</feature>
<feature type="chain" id="PRO_5047332349" evidence="3">
    <location>
        <begin position="26"/>
        <end position="348"/>
    </location>
</feature>
<evidence type="ECO:0000256" key="3">
    <source>
        <dbReference type="SAM" id="SignalP"/>
    </source>
</evidence>
<feature type="compositionally biased region" description="Low complexity" evidence="2">
    <location>
        <begin position="233"/>
        <end position="248"/>
    </location>
</feature>
<comment type="caution">
    <text evidence="4">The sequence shown here is derived from an EMBL/GenBank/DDBJ whole genome shotgun (WGS) entry which is preliminary data.</text>
</comment>
<name>A0ABT0WH39_9BACI</name>
<dbReference type="PROSITE" id="PS51257">
    <property type="entry name" value="PROKAR_LIPOPROTEIN"/>
    <property type="match status" value="1"/>
</dbReference>
<dbReference type="EMBL" id="JAMQCR010000002">
    <property type="protein sequence ID" value="MCM2534819.1"/>
    <property type="molecule type" value="Genomic_DNA"/>
</dbReference>
<keyword evidence="3" id="KW-0732">Signal</keyword>
<evidence type="ECO:0000256" key="2">
    <source>
        <dbReference type="SAM" id="MobiDB-lite"/>
    </source>
</evidence>
<evidence type="ECO:0000256" key="1">
    <source>
        <dbReference type="SAM" id="Coils"/>
    </source>
</evidence>
<feature type="region of interest" description="Disordered" evidence="2">
    <location>
        <begin position="24"/>
        <end position="44"/>
    </location>
</feature>
<proteinExistence type="predicted"/>
<organism evidence="4 5">
    <name type="scientific">Neobacillus pocheonensis</name>
    <dbReference type="NCBI Taxonomy" id="363869"/>
    <lineage>
        <taxon>Bacteria</taxon>
        <taxon>Bacillati</taxon>
        <taxon>Bacillota</taxon>
        <taxon>Bacilli</taxon>
        <taxon>Bacillales</taxon>
        <taxon>Bacillaceae</taxon>
        <taxon>Neobacillus</taxon>
    </lineage>
</organism>
<evidence type="ECO:0000313" key="4">
    <source>
        <dbReference type="EMBL" id="MCM2534819.1"/>
    </source>
</evidence>
<evidence type="ECO:0000313" key="5">
    <source>
        <dbReference type="Proteomes" id="UP001523262"/>
    </source>
</evidence>
<keyword evidence="1" id="KW-0175">Coiled coil</keyword>
<protein>
    <submittedName>
        <fullName evidence="4">Uncharacterized protein</fullName>
    </submittedName>
</protein>
<dbReference type="Proteomes" id="UP001523262">
    <property type="component" value="Unassembled WGS sequence"/>
</dbReference>
<sequence length="348" mass="37617">MKKGFPIVISCFLLAACSQSTVSHTTPSNVSNSNQQVPNNPSNNQVEGYIYQVSKEVLFLQFTNTNGNLDGSFYERWEDSNNQFKTADIPLTGQIAGNTISITMKASGKTYTGKFSNEEIDLAVPRTDGTVSNIEFKPGTLNDFNTAVSQIQASVSNDQQAAQQAQQNANLNNQLSSLEDQVNKEMQSIQNGEQYLQNDVQKTGNFISTEEKDLARVAQAEQKVMNEPPGPQAGSDAGSVGSDAGSVGSDDDSIQSDDAQFQSDVQTLQNNLTSFDNDFASMNSTASQLGETLPENLPKQSDVYQIGNKVQSVITSTQNAMNGYIAKSKQMVNSANSFADKVQKHVGN</sequence>
<feature type="region of interest" description="Disordered" evidence="2">
    <location>
        <begin position="225"/>
        <end position="256"/>
    </location>
</feature>
<feature type="coiled-coil region" evidence="1">
    <location>
        <begin position="161"/>
        <end position="188"/>
    </location>
</feature>
<keyword evidence="5" id="KW-1185">Reference proteome</keyword>
<gene>
    <name evidence="4" type="ORF">NDK43_23860</name>
</gene>
<feature type="signal peptide" evidence="3">
    <location>
        <begin position="1"/>
        <end position="25"/>
    </location>
</feature>
<accession>A0ABT0WH39</accession>
<reference evidence="4 5" key="1">
    <citation type="submission" date="2022-06" db="EMBL/GenBank/DDBJ databases">
        <authorList>
            <person name="Jeon C.O."/>
        </authorList>
    </citation>
    <scope>NUCLEOTIDE SEQUENCE [LARGE SCALE GENOMIC DNA]</scope>
    <source>
        <strain evidence="4 5">KCTC 13943</strain>
    </source>
</reference>